<gene>
    <name evidence="2" type="ORF">TPC1_31262</name>
</gene>
<sequence length="362" mass="43214">TLMRKIAPLKKQEQVIPNLYTVDEIKQAIKDDKKTKLYPGRAFDLNLPFLDRISLPRFPSPNPRKSASVKERNKLIQQNNITPLKIDINEYKLEPKPKTEVKIQKIPNLDSRTCEILAHLEYSLTDLDDTMSTFLSQLKQHMELEDQYQISSIDKTHEYVAVNRKLDEMLQFLLDRAQKPICQQVQHLKNKEHQQKQGQNDLVVEKLKNQIIRNQDLKIEVDLFKQKCFFLENEILTLQSQIDEVSSKLHYEKQMKQIQKLSQPTEQEIQLDQLLKKQEQMVKIPQHFFDFFDIINENIEKEKENRKNINTEANQAVIQKLNSWVELIEKIHTTLQIEQQLFMNMNKIKLMRIQQYDYRYKE</sequence>
<evidence type="ECO:0000313" key="2">
    <source>
        <dbReference type="EMBL" id="JAP89243.1"/>
    </source>
</evidence>
<dbReference type="AlphaFoldDB" id="A0A146JX66"/>
<reference evidence="2" key="1">
    <citation type="submission" date="2015-07" db="EMBL/GenBank/DDBJ databases">
        <title>Adaptation to a free-living lifestyle via gene acquisitions in the diplomonad Trepomonas sp. PC1.</title>
        <authorList>
            <person name="Xu F."/>
            <person name="Jerlstrom-Hultqvist J."/>
            <person name="Kolisko M."/>
            <person name="Simpson A.G.B."/>
            <person name="Roger A.J."/>
            <person name="Svard S.G."/>
            <person name="Andersson J.O."/>
        </authorList>
    </citation>
    <scope>NUCLEOTIDE SEQUENCE</scope>
    <source>
        <strain evidence="2">PC1</strain>
    </source>
</reference>
<proteinExistence type="predicted"/>
<feature type="non-terminal residue" evidence="2">
    <location>
        <position position="1"/>
    </location>
</feature>
<accession>A0A146JX66</accession>
<evidence type="ECO:0000256" key="1">
    <source>
        <dbReference type="SAM" id="Coils"/>
    </source>
</evidence>
<feature type="coiled-coil region" evidence="1">
    <location>
        <begin position="292"/>
        <end position="319"/>
    </location>
</feature>
<keyword evidence="1" id="KW-0175">Coiled coil</keyword>
<organism evidence="2">
    <name type="scientific">Trepomonas sp. PC1</name>
    <dbReference type="NCBI Taxonomy" id="1076344"/>
    <lineage>
        <taxon>Eukaryota</taxon>
        <taxon>Metamonada</taxon>
        <taxon>Diplomonadida</taxon>
        <taxon>Hexamitidae</taxon>
        <taxon>Hexamitinae</taxon>
        <taxon>Trepomonas</taxon>
    </lineage>
</organism>
<protein>
    <submittedName>
        <fullName evidence="2">Uncharacterized protein</fullName>
    </submittedName>
</protein>
<name>A0A146JX66_9EUKA</name>
<dbReference type="EMBL" id="GDID01007363">
    <property type="protein sequence ID" value="JAP89243.1"/>
    <property type="molecule type" value="Transcribed_RNA"/>
</dbReference>